<dbReference type="InterPro" id="IPR044600">
    <property type="entry name" value="ATL1/ATL16-like"/>
</dbReference>
<dbReference type="GO" id="GO:0008270">
    <property type="term" value="F:zinc ion binding"/>
    <property type="evidence" value="ECO:0007669"/>
    <property type="project" value="UniProtKB-KW"/>
</dbReference>
<comment type="similarity">
    <text evidence="13">Belongs to the RING-type zinc finger family. ATL subfamily.</text>
</comment>
<comment type="pathway">
    <text evidence="3">Protein modification; protein ubiquitination.</text>
</comment>
<evidence type="ECO:0000256" key="13">
    <source>
        <dbReference type="ARBA" id="ARBA00024209"/>
    </source>
</evidence>
<evidence type="ECO:0000256" key="10">
    <source>
        <dbReference type="ARBA" id="ARBA00022833"/>
    </source>
</evidence>
<evidence type="ECO:0000256" key="2">
    <source>
        <dbReference type="ARBA" id="ARBA00004167"/>
    </source>
</evidence>
<comment type="caution">
    <text evidence="15">The sequence shown here is derived from an EMBL/GenBank/DDBJ whole genome shotgun (WGS) entry which is preliminary data.</text>
</comment>
<dbReference type="EC" id="2.3.2.27" evidence="4"/>
<dbReference type="AlphaFoldDB" id="A0ABD3LLJ9"/>
<proteinExistence type="inferred from homology"/>
<evidence type="ECO:0000256" key="12">
    <source>
        <dbReference type="ARBA" id="ARBA00023136"/>
    </source>
</evidence>
<evidence type="ECO:0000256" key="5">
    <source>
        <dbReference type="ARBA" id="ARBA00022679"/>
    </source>
</evidence>
<keyword evidence="11 14" id="KW-1133">Transmembrane helix</keyword>
<dbReference type="GO" id="GO:0016020">
    <property type="term" value="C:membrane"/>
    <property type="evidence" value="ECO:0007669"/>
    <property type="project" value="UniProtKB-SubCell"/>
</dbReference>
<dbReference type="Gene3D" id="3.30.40.10">
    <property type="entry name" value="Zinc/RING finger domain, C3HC4 (zinc finger)"/>
    <property type="match status" value="1"/>
</dbReference>
<evidence type="ECO:0000256" key="14">
    <source>
        <dbReference type="SAM" id="Phobius"/>
    </source>
</evidence>
<dbReference type="PANTHER" id="PTHR46913:SF1">
    <property type="entry name" value="RING-H2 FINGER PROTEIN ATL16"/>
    <property type="match status" value="1"/>
</dbReference>
<evidence type="ECO:0000256" key="9">
    <source>
        <dbReference type="ARBA" id="ARBA00022786"/>
    </source>
</evidence>
<reference evidence="15 16" key="1">
    <citation type="submission" date="2024-11" db="EMBL/GenBank/DDBJ databases">
        <title>Chromosome-level genome assembly of Eucalyptus globulus Labill. provides insights into its genome evolution.</title>
        <authorList>
            <person name="Li X."/>
        </authorList>
    </citation>
    <scope>NUCLEOTIDE SEQUENCE [LARGE SCALE GENOMIC DNA]</scope>
    <source>
        <strain evidence="15">CL2024</strain>
        <tissue evidence="15">Fresh tender leaves</tissue>
    </source>
</reference>
<feature type="transmembrane region" description="Helical" evidence="14">
    <location>
        <begin position="24"/>
        <end position="45"/>
    </location>
</feature>
<evidence type="ECO:0000256" key="3">
    <source>
        <dbReference type="ARBA" id="ARBA00004906"/>
    </source>
</evidence>
<dbReference type="SUPFAM" id="SSF57850">
    <property type="entry name" value="RING/U-box"/>
    <property type="match status" value="1"/>
</dbReference>
<evidence type="ECO:0000256" key="7">
    <source>
        <dbReference type="ARBA" id="ARBA00022723"/>
    </source>
</evidence>
<evidence type="ECO:0000256" key="4">
    <source>
        <dbReference type="ARBA" id="ARBA00012483"/>
    </source>
</evidence>
<evidence type="ECO:0000313" key="16">
    <source>
        <dbReference type="Proteomes" id="UP001634007"/>
    </source>
</evidence>
<keyword evidence="16" id="KW-1185">Reference proteome</keyword>
<dbReference type="GO" id="GO:0061630">
    <property type="term" value="F:ubiquitin protein ligase activity"/>
    <property type="evidence" value="ECO:0007669"/>
    <property type="project" value="UniProtKB-EC"/>
</dbReference>
<keyword evidence="12 14" id="KW-0472">Membrane</keyword>
<dbReference type="PANTHER" id="PTHR46913">
    <property type="entry name" value="RING-H2 FINGER PROTEIN ATL16"/>
    <property type="match status" value="1"/>
</dbReference>
<dbReference type="EMBL" id="JBJKBG010000002">
    <property type="protein sequence ID" value="KAL3750711.1"/>
    <property type="molecule type" value="Genomic_DNA"/>
</dbReference>
<dbReference type="InterPro" id="IPR013083">
    <property type="entry name" value="Znf_RING/FYVE/PHD"/>
</dbReference>
<keyword evidence="7" id="KW-0479">Metal-binding</keyword>
<evidence type="ECO:0000256" key="8">
    <source>
        <dbReference type="ARBA" id="ARBA00022771"/>
    </source>
</evidence>
<comment type="subcellular location">
    <subcellularLocation>
        <location evidence="2">Membrane</location>
        <topology evidence="2">Single-pass membrane protein</topology>
    </subcellularLocation>
</comment>
<accession>A0ABD3LLJ9</accession>
<comment type="catalytic activity">
    <reaction evidence="1">
        <text>S-ubiquitinyl-[E2 ubiquitin-conjugating enzyme]-L-cysteine + [acceptor protein]-L-lysine = [E2 ubiquitin-conjugating enzyme]-L-cysteine + N(6)-ubiquitinyl-[acceptor protein]-L-lysine.</text>
        <dbReference type="EC" id="2.3.2.27"/>
    </reaction>
</comment>
<evidence type="ECO:0000256" key="1">
    <source>
        <dbReference type="ARBA" id="ARBA00000900"/>
    </source>
</evidence>
<name>A0ABD3LLJ9_EUCGL</name>
<evidence type="ECO:0000313" key="15">
    <source>
        <dbReference type="EMBL" id="KAL3750711.1"/>
    </source>
</evidence>
<keyword evidence="5" id="KW-0808">Transferase</keyword>
<sequence>MPSSPGSISPTALDGSYPPHENPLVIFPVVFLCTVFLLFSYSSILQRFHLPAFSRNRAPRRKLLNDFHSHGLDSFTLHNLPTARFLRGLKHLPNCAHKFHVACIDTWFRLHSNFPLRRAQSVVSVRSLMETLDREDFVNERATSQSHY</sequence>
<gene>
    <name evidence="15" type="ORF">ACJRO7_011667</name>
</gene>
<organism evidence="15 16">
    <name type="scientific">Eucalyptus globulus</name>
    <name type="common">Tasmanian blue gum</name>
    <dbReference type="NCBI Taxonomy" id="34317"/>
    <lineage>
        <taxon>Eukaryota</taxon>
        <taxon>Viridiplantae</taxon>
        <taxon>Streptophyta</taxon>
        <taxon>Embryophyta</taxon>
        <taxon>Tracheophyta</taxon>
        <taxon>Spermatophyta</taxon>
        <taxon>Magnoliopsida</taxon>
        <taxon>eudicotyledons</taxon>
        <taxon>Gunneridae</taxon>
        <taxon>Pentapetalae</taxon>
        <taxon>rosids</taxon>
        <taxon>malvids</taxon>
        <taxon>Myrtales</taxon>
        <taxon>Myrtaceae</taxon>
        <taxon>Myrtoideae</taxon>
        <taxon>Eucalypteae</taxon>
        <taxon>Eucalyptus</taxon>
    </lineage>
</organism>
<keyword evidence="6 14" id="KW-0812">Transmembrane</keyword>
<keyword evidence="8" id="KW-0863">Zinc-finger</keyword>
<keyword evidence="9" id="KW-0833">Ubl conjugation pathway</keyword>
<evidence type="ECO:0000256" key="6">
    <source>
        <dbReference type="ARBA" id="ARBA00022692"/>
    </source>
</evidence>
<protein>
    <recommendedName>
        <fullName evidence="4">RING-type E3 ubiquitin transferase</fullName>
        <ecNumber evidence="4">2.3.2.27</ecNumber>
    </recommendedName>
</protein>
<keyword evidence="10" id="KW-0862">Zinc</keyword>
<dbReference type="Proteomes" id="UP001634007">
    <property type="component" value="Unassembled WGS sequence"/>
</dbReference>
<evidence type="ECO:0000256" key="11">
    <source>
        <dbReference type="ARBA" id="ARBA00022989"/>
    </source>
</evidence>